<sequence length="314" mass="34595">MSTEPQKFPSPIGGTPNTHDLAPSIVFIALFALTIPLALYRVFNKKSFVVFIIASAVGSIGRYRRYTNVAICSVVDFSFRAAEAESGHLRTTKFWVNYLQSVYAMGFIGIAGDLANIARVYLLTTTRGSDPAAPEIALTGGMQGQMGTFEVLPDEPTRQAWINRFGLVTLLLRLPAIALGGVYGGVYFDGIKNYGMAVFSQQMRYASDILVLVHLQLTWALLVWALLTRPQRVDRRKALFLVSLCLLLSVPAIYRLGAMANWTDSLLSTAPGSLNSQASKAVFYVLHILPEWIAGTVLLCVNVKQMFGFNNWRS</sequence>
<keyword evidence="1" id="KW-1133">Transmembrane helix</keyword>
<feature type="transmembrane region" description="Helical" evidence="1">
    <location>
        <begin position="282"/>
        <end position="303"/>
    </location>
</feature>
<evidence type="ECO:0000313" key="3">
    <source>
        <dbReference type="Proteomes" id="UP000015241"/>
    </source>
</evidence>
<keyword evidence="1" id="KW-0812">Transmembrane</keyword>
<keyword evidence="1" id="KW-0472">Membrane</keyword>
<feature type="transmembrane region" description="Helical" evidence="1">
    <location>
        <begin position="165"/>
        <end position="185"/>
    </location>
</feature>
<organism evidence="2 3">
    <name type="scientific">Fomitopsis schrenkii</name>
    <name type="common">Brown rot fungus</name>
    <dbReference type="NCBI Taxonomy" id="2126942"/>
    <lineage>
        <taxon>Eukaryota</taxon>
        <taxon>Fungi</taxon>
        <taxon>Dikarya</taxon>
        <taxon>Basidiomycota</taxon>
        <taxon>Agaricomycotina</taxon>
        <taxon>Agaricomycetes</taxon>
        <taxon>Polyporales</taxon>
        <taxon>Fomitopsis</taxon>
    </lineage>
</organism>
<proteinExistence type="predicted"/>
<protein>
    <submittedName>
        <fullName evidence="2">Uncharacterized protein</fullName>
    </submittedName>
</protein>
<dbReference type="HOGENOM" id="CLU_060803_0_0_1"/>
<feature type="transmembrane region" description="Helical" evidence="1">
    <location>
        <begin position="239"/>
        <end position="262"/>
    </location>
</feature>
<feature type="transmembrane region" description="Helical" evidence="1">
    <location>
        <begin position="21"/>
        <end position="43"/>
    </location>
</feature>
<keyword evidence="3" id="KW-1185">Reference proteome</keyword>
<dbReference type="EMBL" id="KE504178">
    <property type="protein sequence ID" value="EPS97226.1"/>
    <property type="molecule type" value="Genomic_DNA"/>
</dbReference>
<gene>
    <name evidence="2" type="ORF">FOMPIDRAFT_1129045</name>
</gene>
<accession>S8DVR5</accession>
<feature type="transmembrane region" description="Helical" evidence="1">
    <location>
        <begin position="205"/>
        <end position="227"/>
    </location>
</feature>
<name>S8DVR5_FOMSC</name>
<dbReference type="AlphaFoldDB" id="S8DVR5"/>
<dbReference type="InParanoid" id="S8DVR5"/>
<evidence type="ECO:0000256" key="1">
    <source>
        <dbReference type="SAM" id="Phobius"/>
    </source>
</evidence>
<dbReference type="eggNOG" id="ENOG502RDJW">
    <property type="taxonomic scope" value="Eukaryota"/>
</dbReference>
<dbReference type="OrthoDB" id="2562239at2759"/>
<evidence type="ECO:0000313" key="2">
    <source>
        <dbReference type="EMBL" id="EPS97226.1"/>
    </source>
</evidence>
<dbReference type="Proteomes" id="UP000015241">
    <property type="component" value="Unassembled WGS sequence"/>
</dbReference>
<reference evidence="2 3" key="1">
    <citation type="journal article" date="2012" name="Science">
        <title>The Paleozoic origin of enzymatic lignin decomposition reconstructed from 31 fungal genomes.</title>
        <authorList>
            <person name="Floudas D."/>
            <person name="Binder M."/>
            <person name="Riley R."/>
            <person name="Barry K."/>
            <person name="Blanchette R.A."/>
            <person name="Henrissat B."/>
            <person name="Martinez A.T."/>
            <person name="Otillar R."/>
            <person name="Spatafora J.W."/>
            <person name="Yadav J.S."/>
            <person name="Aerts A."/>
            <person name="Benoit I."/>
            <person name="Boyd A."/>
            <person name="Carlson A."/>
            <person name="Copeland A."/>
            <person name="Coutinho P.M."/>
            <person name="de Vries R.P."/>
            <person name="Ferreira P."/>
            <person name="Findley K."/>
            <person name="Foster B."/>
            <person name="Gaskell J."/>
            <person name="Glotzer D."/>
            <person name="Gorecki P."/>
            <person name="Heitman J."/>
            <person name="Hesse C."/>
            <person name="Hori C."/>
            <person name="Igarashi K."/>
            <person name="Jurgens J.A."/>
            <person name="Kallen N."/>
            <person name="Kersten P."/>
            <person name="Kohler A."/>
            <person name="Kuees U."/>
            <person name="Kumar T.K.A."/>
            <person name="Kuo A."/>
            <person name="LaButti K."/>
            <person name="Larrondo L.F."/>
            <person name="Lindquist E."/>
            <person name="Ling A."/>
            <person name="Lombard V."/>
            <person name="Lucas S."/>
            <person name="Lundell T."/>
            <person name="Martin R."/>
            <person name="McLaughlin D.J."/>
            <person name="Morgenstern I."/>
            <person name="Morin E."/>
            <person name="Murat C."/>
            <person name="Nagy L.G."/>
            <person name="Nolan M."/>
            <person name="Ohm R.A."/>
            <person name="Patyshakuliyeva A."/>
            <person name="Rokas A."/>
            <person name="Ruiz-Duenas F.J."/>
            <person name="Sabat G."/>
            <person name="Salamov A."/>
            <person name="Samejima M."/>
            <person name="Schmutz J."/>
            <person name="Slot J.C."/>
            <person name="St John F."/>
            <person name="Stenlid J."/>
            <person name="Sun H."/>
            <person name="Sun S."/>
            <person name="Syed K."/>
            <person name="Tsang A."/>
            <person name="Wiebenga A."/>
            <person name="Young D."/>
            <person name="Pisabarro A."/>
            <person name="Eastwood D.C."/>
            <person name="Martin F."/>
            <person name="Cullen D."/>
            <person name="Grigoriev I.V."/>
            <person name="Hibbett D.S."/>
        </authorList>
    </citation>
    <scope>NUCLEOTIDE SEQUENCE</scope>
    <source>
        <strain evidence="3">FP-58527</strain>
    </source>
</reference>